<accession>A0A8X6L6G7</accession>
<dbReference type="Proteomes" id="UP000887116">
    <property type="component" value="Unassembled WGS sequence"/>
</dbReference>
<dbReference type="EMBL" id="BMAO01034532">
    <property type="protein sequence ID" value="GFQ97251.1"/>
    <property type="molecule type" value="Genomic_DNA"/>
</dbReference>
<evidence type="ECO:0000313" key="2">
    <source>
        <dbReference type="EMBL" id="GFQ97251.1"/>
    </source>
</evidence>
<evidence type="ECO:0000313" key="3">
    <source>
        <dbReference type="Proteomes" id="UP000887116"/>
    </source>
</evidence>
<comment type="caution">
    <text evidence="2">The sequence shown here is derived from an EMBL/GenBank/DDBJ whole genome shotgun (WGS) entry which is preliminary data.</text>
</comment>
<feature type="compositionally biased region" description="Low complexity" evidence="1">
    <location>
        <begin position="22"/>
        <end position="33"/>
    </location>
</feature>
<sequence>MIKWFFPLDPHSLKTNGGQCRSSESTSSLQTSSGNIPFVSFPDHKGTSPTPDGGAFFGVWSICALKIHDGVALDKCLGKRIVGFIK</sequence>
<organism evidence="2 3">
    <name type="scientific">Trichonephila clavata</name>
    <name type="common">Joro spider</name>
    <name type="synonym">Nephila clavata</name>
    <dbReference type="NCBI Taxonomy" id="2740835"/>
    <lineage>
        <taxon>Eukaryota</taxon>
        <taxon>Metazoa</taxon>
        <taxon>Ecdysozoa</taxon>
        <taxon>Arthropoda</taxon>
        <taxon>Chelicerata</taxon>
        <taxon>Arachnida</taxon>
        <taxon>Araneae</taxon>
        <taxon>Araneomorphae</taxon>
        <taxon>Entelegynae</taxon>
        <taxon>Araneoidea</taxon>
        <taxon>Nephilidae</taxon>
        <taxon>Trichonephila</taxon>
    </lineage>
</organism>
<reference evidence="2" key="1">
    <citation type="submission" date="2020-07" db="EMBL/GenBank/DDBJ databases">
        <title>Multicomponent nature underlies the extraordinary mechanical properties of spider dragline silk.</title>
        <authorList>
            <person name="Kono N."/>
            <person name="Nakamura H."/>
            <person name="Mori M."/>
            <person name="Yoshida Y."/>
            <person name="Ohtoshi R."/>
            <person name="Malay A.D."/>
            <person name="Moran D.A.P."/>
            <person name="Tomita M."/>
            <person name="Numata K."/>
            <person name="Arakawa K."/>
        </authorList>
    </citation>
    <scope>NUCLEOTIDE SEQUENCE</scope>
</reference>
<gene>
    <name evidence="2" type="ORF">TNCT_514531</name>
</gene>
<evidence type="ECO:0000256" key="1">
    <source>
        <dbReference type="SAM" id="MobiDB-lite"/>
    </source>
</evidence>
<protein>
    <submittedName>
        <fullName evidence="2">Uncharacterized protein</fullName>
    </submittedName>
</protein>
<dbReference type="AlphaFoldDB" id="A0A8X6L6G7"/>
<keyword evidence="3" id="KW-1185">Reference proteome</keyword>
<proteinExistence type="predicted"/>
<name>A0A8X6L6G7_TRICU</name>
<feature type="region of interest" description="Disordered" evidence="1">
    <location>
        <begin position="15"/>
        <end position="35"/>
    </location>
</feature>